<keyword evidence="10" id="KW-1133">Transmembrane helix</keyword>
<evidence type="ECO:0000256" key="6">
    <source>
        <dbReference type="ARBA" id="ARBA00022741"/>
    </source>
</evidence>
<evidence type="ECO:0000256" key="7">
    <source>
        <dbReference type="ARBA" id="ARBA00022777"/>
    </source>
</evidence>
<feature type="domain" description="Histidine kinase" evidence="11">
    <location>
        <begin position="131"/>
        <end position="344"/>
    </location>
</feature>
<reference evidence="14 16" key="2">
    <citation type="journal article" date="2015" name="Genome Announc.">
        <title>Expanding the biotechnology potential of lactobacilli through comparative genomics of 213 strains and associated genera.</title>
        <authorList>
            <person name="Sun Z."/>
            <person name="Harris H.M."/>
            <person name="McCann A."/>
            <person name="Guo C."/>
            <person name="Argimon S."/>
            <person name="Zhang W."/>
            <person name="Yang X."/>
            <person name="Jeffery I.B."/>
            <person name="Cooney J.C."/>
            <person name="Kagawa T.F."/>
            <person name="Liu W."/>
            <person name="Song Y."/>
            <person name="Salvetti E."/>
            <person name="Wrobel A."/>
            <person name="Rasinkangas P."/>
            <person name="Parkhill J."/>
            <person name="Rea M.C."/>
            <person name="O'Sullivan O."/>
            <person name="Ritari J."/>
            <person name="Douillard F.P."/>
            <person name="Paul Ross R."/>
            <person name="Yang R."/>
            <person name="Briner A.E."/>
            <person name="Felis G.E."/>
            <person name="de Vos W.M."/>
            <person name="Barrangou R."/>
            <person name="Klaenhammer T.R."/>
            <person name="Caufield P.W."/>
            <person name="Cui Y."/>
            <person name="Zhang H."/>
            <person name="O'Toole P.W."/>
        </authorList>
    </citation>
    <scope>NUCLEOTIDE SEQUENCE [LARGE SCALE GENOMIC DNA]</scope>
    <source>
        <strain evidence="14 16">DSM 18382</strain>
    </source>
</reference>
<keyword evidence="4" id="KW-0597">Phosphoprotein</keyword>
<dbReference type="GO" id="GO:0000156">
    <property type="term" value="F:phosphorelay response regulator activity"/>
    <property type="evidence" value="ECO:0007669"/>
    <property type="project" value="TreeGrafter"/>
</dbReference>
<keyword evidence="5" id="KW-0808">Transferase</keyword>
<feature type="transmembrane region" description="Helical" evidence="10">
    <location>
        <begin position="12"/>
        <end position="32"/>
    </location>
</feature>
<accession>X0PA03</accession>
<dbReference type="Gene3D" id="6.10.340.10">
    <property type="match status" value="1"/>
</dbReference>
<sequence length="344" mass="38961">MRKSLYRVTIRNFFVTFLVLIIIASLPGIFFGLKTFHDLLSRSAPIIIYWLIIAFFFCAFTSYQKYRAFDRPMQQLSKAAKKVAAGDFSIYIDTTISGHQKNYMTQMITDFNKMVAELGTLETMKSDLISNVSHELKTPLAVIQNYATALQDPNLKPDIRQYYLNEIISATNNLAKTVSNILLLNKFENQQIIPDKEPYNLTAQLGESLLSFETKIDEKQLDVHANFDDKIIINFDKNISEIIWRNLLSNAIKFSHKNGKLIISATQTAHYAVISIIDNGVGMTEETLKHLFDKFYQGDISHIKEGNGLGLALTKRIVELANGTITVTSELNKGTQFIVKIPTS</sequence>
<comment type="subcellular location">
    <subcellularLocation>
        <location evidence="2">Membrane</location>
    </subcellularLocation>
</comment>
<protein>
    <recommendedName>
        <fullName evidence="3">histidine kinase</fullName>
        <ecNumber evidence="3">2.7.13.3</ecNumber>
    </recommendedName>
</protein>
<keyword evidence="16" id="KW-1185">Reference proteome</keyword>
<reference evidence="13" key="1">
    <citation type="journal article" date="2014" name="Genome Announc.">
        <title>Draft Genome Sequences of Two Lactobacillus Strains, L. farraginis JCM 14108T and L. composti JCM 14202T, Isolated from Compost of Distilled Shochu Residue.</title>
        <authorList>
            <person name="Yuki M."/>
            <person name="Oshima K."/>
            <person name="Suda W."/>
            <person name="Kitahara M."/>
            <person name="Kitamura K."/>
            <person name="Iida T."/>
            <person name="Hattori M."/>
            <person name="Ohkuma M."/>
        </authorList>
    </citation>
    <scope>NUCLEOTIDE SEQUENCE [LARGE SCALE GENOMIC DNA]</scope>
    <source>
        <strain evidence="13">JCM 14108</strain>
    </source>
</reference>
<dbReference type="PANTHER" id="PTHR42878">
    <property type="entry name" value="TWO-COMPONENT HISTIDINE KINASE"/>
    <property type="match status" value="1"/>
</dbReference>
<keyword evidence="6" id="KW-0547">Nucleotide-binding</keyword>
<keyword evidence="10" id="KW-0472">Membrane</keyword>
<dbReference type="Pfam" id="PF00512">
    <property type="entry name" value="HisKA"/>
    <property type="match status" value="1"/>
</dbReference>
<evidence type="ECO:0000256" key="10">
    <source>
        <dbReference type="SAM" id="Phobius"/>
    </source>
</evidence>
<dbReference type="InterPro" id="IPR003594">
    <property type="entry name" value="HATPase_dom"/>
</dbReference>
<evidence type="ECO:0000256" key="1">
    <source>
        <dbReference type="ARBA" id="ARBA00000085"/>
    </source>
</evidence>
<dbReference type="Gene3D" id="3.30.565.10">
    <property type="entry name" value="Histidine kinase-like ATPase, C-terminal domain"/>
    <property type="match status" value="1"/>
</dbReference>
<gene>
    <name evidence="14" type="ORF">FD41_GL000239</name>
    <name evidence="13" type="ORF">JCM14108_851</name>
</gene>
<evidence type="ECO:0000256" key="4">
    <source>
        <dbReference type="ARBA" id="ARBA00022553"/>
    </source>
</evidence>
<dbReference type="OrthoDB" id="9813151at2"/>
<evidence type="ECO:0000313" key="15">
    <source>
        <dbReference type="Proteomes" id="UP000019488"/>
    </source>
</evidence>
<dbReference type="SMART" id="SM00304">
    <property type="entry name" value="HAMP"/>
    <property type="match status" value="2"/>
</dbReference>
<keyword evidence="10" id="KW-0812">Transmembrane</keyword>
<dbReference type="Pfam" id="PF02518">
    <property type="entry name" value="HATPase_c"/>
    <property type="match status" value="1"/>
</dbReference>
<dbReference type="AlphaFoldDB" id="X0PA03"/>
<proteinExistence type="predicted"/>
<feature type="transmembrane region" description="Helical" evidence="10">
    <location>
        <begin position="44"/>
        <end position="63"/>
    </location>
</feature>
<keyword evidence="7 13" id="KW-0418">Kinase</keyword>
<keyword evidence="8" id="KW-0067">ATP-binding</keyword>
<dbReference type="FunFam" id="3.30.565.10:FF:000006">
    <property type="entry name" value="Sensor histidine kinase WalK"/>
    <property type="match status" value="1"/>
</dbReference>
<dbReference type="CDD" id="cd06225">
    <property type="entry name" value="HAMP"/>
    <property type="match status" value="1"/>
</dbReference>
<dbReference type="Proteomes" id="UP000051966">
    <property type="component" value="Unassembled WGS sequence"/>
</dbReference>
<dbReference type="PATRIC" id="fig|1423743.5.peg.252"/>
<dbReference type="EMBL" id="AZFY01000085">
    <property type="protein sequence ID" value="KRM08461.1"/>
    <property type="molecule type" value="Genomic_DNA"/>
</dbReference>
<dbReference type="GO" id="GO:0016020">
    <property type="term" value="C:membrane"/>
    <property type="evidence" value="ECO:0007669"/>
    <property type="project" value="UniProtKB-SubCell"/>
</dbReference>
<dbReference type="Gene3D" id="1.10.287.130">
    <property type="match status" value="1"/>
</dbReference>
<feature type="domain" description="HAMP" evidence="12">
    <location>
        <begin position="67"/>
        <end position="123"/>
    </location>
</feature>
<dbReference type="GO" id="GO:0007234">
    <property type="term" value="P:osmosensory signaling via phosphorelay pathway"/>
    <property type="evidence" value="ECO:0007669"/>
    <property type="project" value="TreeGrafter"/>
</dbReference>
<dbReference type="PROSITE" id="PS50109">
    <property type="entry name" value="HIS_KIN"/>
    <property type="match status" value="1"/>
</dbReference>
<name>X0PA03_9LACO</name>
<dbReference type="SUPFAM" id="SSF55874">
    <property type="entry name" value="ATPase domain of HSP90 chaperone/DNA topoisomerase II/histidine kinase"/>
    <property type="match status" value="1"/>
</dbReference>
<dbReference type="PRINTS" id="PR00344">
    <property type="entry name" value="BCTRLSENSOR"/>
</dbReference>
<dbReference type="STRING" id="1423743.FD41_GL000239"/>
<dbReference type="InterPro" id="IPR003660">
    <property type="entry name" value="HAMP_dom"/>
</dbReference>
<comment type="catalytic activity">
    <reaction evidence="1">
        <text>ATP + protein L-histidine = ADP + protein N-phospho-L-histidine.</text>
        <dbReference type="EC" id="2.7.13.3"/>
    </reaction>
</comment>
<dbReference type="GO" id="GO:0030295">
    <property type="term" value="F:protein kinase activator activity"/>
    <property type="evidence" value="ECO:0007669"/>
    <property type="project" value="TreeGrafter"/>
</dbReference>
<evidence type="ECO:0000259" key="11">
    <source>
        <dbReference type="PROSITE" id="PS50109"/>
    </source>
</evidence>
<dbReference type="InterPro" id="IPR003661">
    <property type="entry name" value="HisK_dim/P_dom"/>
</dbReference>
<dbReference type="GO" id="GO:0005524">
    <property type="term" value="F:ATP binding"/>
    <property type="evidence" value="ECO:0007669"/>
    <property type="project" value="UniProtKB-KW"/>
</dbReference>
<evidence type="ECO:0000259" key="12">
    <source>
        <dbReference type="PROSITE" id="PS50885"/>
    </source>
</evidence>
<dbReference type="SMART" id="SM00387">
    <property type="entry name" value="HATPase_c"/>
    <property type="match status" value="1"/>
</dbReference>
<dbReference type="InterPro" id="IPR005467">
    <property type="entry name" value="His_kinase_dom"/>
</dbReference>
<dbReference type="EC" id="2.7.13.3" evidence="3"/>
<organism evidence="13 15">
    <name type="scientific">Lentilactobacillus farraginis DSM 18382 = JCM 14108</name>
    <dbReference type="NCBI Taxonomy" id="1423743"/>
    <lineage>
        <taxon>Bacteria</taxon>
        <taxon>Bacillati</taxon>
        <taxon>Bacillota</taxon>
        <taxon>Bacilli</taxon>
        <taxon>Lactobacillales</taxon>
        <taxon>Lactobacillaceae</taxon>
        <taxon>Lentilactobacillus</taxon>
    </lineage>
</organism>
<evidence type="ECO:0000313" key="13">
    <source>
        <dbReference type="EMBL" id="GAF35918.1"/>
    </source>
</evidence>
<keyword evidence="9" id="KW-0902">Two-component regulatory system</keyword>
<dbReference type="InterPro" id="IPR050351">
    <property type="entry name" value="BphY/WalK/GraS-like"/>
</dbReference>
<dbReference type="GO" id="GO:0000155">
    <property type="term" value="F:phosphorelay sensor kinase activity"/>
    <property type="evidence" value="ECO:0007669"/>
    <property type="project" value="InterPro"/>
</dbReference>
<dbReference type="InterPro" id="IPR004358">
    <property type="entry name" value="Sig_transdc_His_kin-like_C"/>
</dbReference>
<dbReference type="SUPFAM" id="SSF47384">
    <property type="entry name" value="Homodimeric domain of signal transducing histidine kinase"/>
    <property type="match status" value="1"/>
</dbReference>
<evidence type="ECO:0000256" key="5">
    <source>
        <dbReference type="ARBA" id="ARBA00022679"/>
    </source>
</evidence>
<dbReference type="InterPro" id="IPR036890">
    <property type="entry name" value="HATPase_C_sf"/>
</dbReference>
<evidence type="ECO:0000256" key="9">
    <source>
        <dbReference type="ARBA" id="ARBA00023012"/>
    </source>
</evidence>
<dbReference type="RefSeq" id="WP_051995997.1">
    <property type="nucleotide sequence ID" value="NZ_AZFY01000085.1"/>
</dbReference>
<dbReference type="CDD" id="cd00075">
    <property type="entry name" value="HATPase"/>
    <property type="match status" value="1"/>
</dbReference>
<dbReference type="CDD" id="cd00082">
    <property type="entry name" value="HisKA"/>
    <property type="match status" value="1"/>
</dbReference>
<comment type="caution">
    <text evidence="13">The sequence shown here is derived from an EMBL/GenBank/DDBJ whole genome shotgun (WGS) entry which is preliminary data.</text>
</comment>
<evidence type="ECO:0000256" key="2">
    <source>
        <dbReference type="ARBA" id="ARBA00004370"/>
    </source>
</evidence>
<dbReference type="EMBL" id="BAKI01000005">
    <property type="protein sequence ID" value="GAF35918.1"/>
    <property type="molecule type" value="Genomic_DNA"/>
</dbReference>
<dbReference type="PANTHER" id="PTHR42878:SF7">
    <property type="entry name" value="SENSOR HISTIDINE KINASE GLRK"/>
    <property type="match status" value="1"/>
</dbReference>
<evidence type="ECO:0000313" key="16">
    <source>
        <dbReference type="Proteomes" id="UP000051966"/>
    </source>
</evidence>
<evidence type="ECO:0000313" key="14">
    <source>
        <dbReference type="EMBL" id="KRM08461.1"/>
    </source>
</evidence>
<dbReference type="Proteomes" id="UP000019488">
    <property type="component" value="Unassembled WGS sequence"/>
</dbReference>
<dbReference type="PROSITE" id="PS50885">
    <property type="entry name" value="HAMP"/>
    <property type="match status" value="1"/>
</dbReference>
<evidence type="ECO:0000256" key="3">
    <source>
        <dbReference type="ARBA" id="ARBA00012438"/>
    </source>
</evidence>
<dbReference type="SMART" id="SM00388">
    <property type="entry name" value="HisKA"/>
    <property type="match status" value="1"/>
</dbReference>
<evidence type="ECO:0000256" key="8">
    <source>
        <dbReference type="ARBA" id="ARBA00022840"/>
    </source>
</evidence>
<dbReference type="InterPro" id="IPR036097">
    <property type="entry name" value="HisK_dim/P_sf"/>
</dbReference>